<dbReference type="PANTHER" id="PTHR11847:SF4">
    <property type="entry name" value="LARGE RIBOSOMAL SUBUNIT PROTEIN EL15"/>
    <property type="match status" value="1"/>
</dbReference>
<dbReference type="SMART" id="SM01384">
    <property type="entry name" value="Ribosomal_L15e"/>
    <property type="match status" value="1"/>
</dbReference>
<dbReference type="Pfam" id="PF00827">
    <property type="entry name" value="Ribosomal_L15e"/>
    <property type="match status" value="1"/>
</dbReference>
<dbReference type="EMBL" id="KP211817">
    <property type="protein sequence ID" value="ANV79256.1"/>
    <property type="molecule type" value="Genomic_DNA"/>
</dbReference>
<dbReference type="InterPro" id="IPR012678">
    <property type="entry name" value="Ribosomal_uL23/eL15/eS24_sf"/>
</dbReference>
<feature type="region of interest" description="Disordered" evidence="6">
    <location>
        <begin position="151"/>
        <end position="195"/>
    </location>
</feature>
<dbReference type="AlphaFoldDB" id="A0A1B1TAE5"/>
<evidence type="ECO:0000256" key="5">
    <source>
        <dbReference type="ARBA" id="ARBA00035535"/>
    </source>
</evidence>
<dbReference type="InterPro" id="IPR024794">
    <property type="entry name" value="Rbsml_eL15_core_dom_sf"/>
</dbReference>
<dbReference type="GO" id="GO:0002181">
    <property type="term" value="P:cytoplasmic translation"/>
    <property type="evidence" value="ECO:0007669"/>
    <property type="project" value="TreeGrafter"/>
</dbReference>
<dbReference type="SUPFAM" id="SSF54189">
    <property type="entry name" value="Ribosomal proteins S24e, L23 and L15e"/>
    <property type="match status" value="1"/>
</dbReference>
<reference evidence="7" key="2">
    <citation type="journal article" date="2015" name="ISME J.">
        <title>A new class of marine Euryarchaeota group II from the Mediterranean deep chlorophyll maximum.</title>
        <authorList>
            <person name="Martin-Cuadrado A.B."/>
            <person name="Garcia-Heredia I."/>
            <person name="Molto A.G."/>
            <person name="Lopez-Ubeda R."/>
            <person name="Kimes N."/>
            <person name="Lopez-Garcia P."/>
            <person name="Moreira D."/>
            <person name="Rodriguez-Valera F."/>
        </authorList>
    </citation>
    <scope>NUCLEOTIDE SEQUENCE</scope>
</reference>
<dbReference type="GO" id="GO:0003735">
    <property type="term" value="F:structural constituent of ribosome"/>
    <property type="evidence" value="ECO:0007669"/>
    <property type="project" value="InterPro"/>
</dbReference>
<keyword evidence="3" id="KW-0687">Ribonucleoprotein</keyword>
<proteinExistence type="inferred from homology"/>
<organism evidence="7">
    <name type="scientific">uncultured Poseidoniia archaeon</name>
    <dbReference type="NCBI Taxonomy" id="1697135"/>
    <lineage>
        <taxon>Archaea</taxon>
        <taxon>Methanobacteriati</taxon>
        <taxon>Thermoplasmatota</taxon>
        <taxon>Candidatus Poseidoniia</taxon>
        <taxon>environmental samples</taxon>
    </lineage>
</organism>
<evidence type="ECO:0000256" key="6">
    <source>
        <dbReference type="SAM" id="MobiDB-lite"/>
    </source>
</evidence>
<dbReference type="FunFam" id="3.40.1120.10:FF:000002">
    <property type="entry name" value="50S ribosomal protein L15e"/>
    <property type="match status" value="1"/>
</dbReference>
<feature type="compositionally biased region" description="Basic residues" evidence="6">
    <location>
        <begin position="166"/>
        <end position="177"/>
    </location>
</feature>
<dbReference type="PANTHER" id="PTHR11847">
    <property type="entry name" value="RIBOSOMAL PROTEIN L15"/>
    <property type="match status" value="1"/>
</dbReference>
<keyword evidence="2 7" id="KW-0689">Ribosomal protein</keyword>
<dbReference type="InterPro" id="IPR000439">
    <property type="entry name" value="Ribosomal_eL15"/>
</dbReference>
<comment type="similarity">
    <text evidence="1">Belongs to the eukaryotic ribosomal protein eL15 family.</text>
</comment>
<evidence type="ECO:0000256" key="3">
    <source>
        <dbReference type="ARBA" id="ARBA00023274"/>
    </source>
</evidence>
<accession>A0A1B1TAE5</accession>
<dbReference type="Gene3D" id="3.40.1120.10">
    <property type="entry name" value="Ribosomal protein l15e"/>
    <property type="match status" value="1"/>
</dbReference>
<dbReference type="GO" id="GO:0003723">
    <property type="term" value="F:RNA binding"/>
    <property type="evidence" value="ECO:0007669"/>
    <property type="project" value="TreeGrafter"/>
</dbReference>
<sequence length="195" mass="22497">MSLNQYVRNVWKQPKANIPSRYRIDRMASWRREPVFQRIDKPTRIDAARRVGYKAKQGVVLVRTRIRRGGLRKGKIHMKRKPSKSGITKITMAKSTQRIAEERASKRYPNLEVLNSYWVGEDGKNKFFEIIMLDPHHPVIKADKKYNWISSGNSHKGRAERGKTSAGKRGRGLHNKGKGAEKLRPSLKANKNRGK</sequence>
<dbReference type="GO" id="GO:0022625">
    <property type="term" value="C:cytosolic large ribosomal subunit"/>
    <property type="evidence" value="ECO:0007669"/>
    <property type="project" value="TreeGrafter"/>
</dbReference>
<evidence type="ECO:0000313" key="7">
    <source>
        <dbReference type="EMBL" id="ANV79256.1"/>
    </source>
</evidence>
<reference evidence="7" key="1">
    <citation type="submission" date="2014-11" db="EMBL/GenBank/DDBJ databases">
        <authorList>
            <person name="Zhu J."/>
            <person name="Qi W."/>
            <person name="Song R."/>
        </authorList>
    </citation>
    <scope>NUCLEOTIDE SEQUENCE</scope>
</reference>
<evidence type="ECO:0000256" key="2">
    <source>
        <dbReference type="ARBA" id="ARBA00022980"/>
    </source>
</evidence>
<evidence type="ECO:0000256" key="4">
    <source>
        <dbReference type="ARBA" id="ARBA00035214"/>
    </source>
</evidence>
<name>A0A1B1TAE5_9ARCH</name>
<dbReference type="NCBIfam" id="NF003269">
    <property type="entry name" value="PRK04243.1"/>
    <property type="match status" value="1"/>
</dbReference>
<protein>
    <recommendedName>
        <fullName evidence="4">Large ribosomal subunit protein eL15</fullName>
    </recommendedName>
    <alternativeName>
        <fullName evidence="5">50S ribosomal protein L15e</fullName>
    </alternativeName>
</protein>
<evidence type="ECO:0000256" key="1">
    <source>
        <dbReference type="ARBA" id="ARBA00006857"/>
    </source>
</evidence>